<dbReference type="AlphaFoldDB" id="A0A642UUN3"/>
<dbReference type="PANTHER" id="PTHR11851:SF49">
    <property type="entry name" value="MITOCHONDRIAL-PROCESSING PEPTIDASE SUBUNIT ALPHA"/>
    <property type="match status" value="1"/>
</dbReference>
<dbReference type="GeneID" id="54780098"/>
<comment type="caution">
    <text evidence="11">The sequence shown here is derived from an EMBL/GenBank/DDBJ whole genome shotgun (WGS) entry which is preliminary data.</text>
</comment>
<evidence type="ECO:0000256" key="6">
    <source>
        <dbReference type="ARBA" id="ARBA00030006"/>
    </source>
</evidence>
<feature type="domain" description="Peptidase M16 N-terminal" evidence="9">
    <location>
        <begin position="36"/>
        <end position="181"/>
    </location>
</feature>
<protein>
    <recommendedName>
        <fullName evidence="6">Alpha-MPP</fullName>
    </recommendedName>
    <alternativeName>
        <fullName evidence="7">Inactive zinc metalloprotease alpha</fullName>
    </alternativeName>
</protein>
<comment type="subcellular location">
    <subcellularLocation>
        <location evidence="2">Mitochondrion matrix</location>
    </subcellularLocation>
</comment>
<dbReference type="Gene3D" id="3.30.830.10">
    <property type="entry name" value="Metalloenzyme, LuxS/M16 peptidase-like"/>
    <property type="match status" value="2"/>
</dbReference>
<comment type="function">
    <text evidence="1">Substrate recognition and binding subunit of the essential mitochondrial processing protease (MPP), which cleaves the mitochondrial sequence off newly imported precursors proteins.</text>
</comment>
<evidence type="ECO:0000256" key="5">
    <source>
        <dbReference type="ARBA" id="ARBA00023128"/>
    </source>
</evidence>
<dbReference type="FunFam" id="3.30.830.10:FF:000023">
    <property type="entry name" value="Mitochondrial processing peptidase alpha subunit"/>
    <property type="match status" value="1"/>
</dbReference>
<accession>A0A642UUN3</accession>
<evidence type="ECO:0000259" key="10">
    <source>
        <dbReference type="Pfam" id="PF05193"/>
    </source>
</evidence>
<evidence type="ECO:0000256" key="2">
    <source>
        <dbReference type="ARBA" id="ARBA00004305"/>
    </source>
</evidence>
<keyword evidence="12" id="KW-1185">Reference proteome</keyword>
<dbReference type="InterPro" id="IPR007863">
    <property type="entry name" value="Peptidase_M16_C"/>
</dbReference>
<evidence type="ECO:0000256" key="3">
    <source>
        <dbReference type="ARBA" id="ARBA00007261"/>
    </source>
</evidence>
<dbReference type="GO" id="GO:0006627">
    <property type="term" value="P:protein processing involved in protein targeting to mitochondrion"/>
    <property type="evidence" value="ECO:0007669"/>
    <property type="project" value="TreeGrafter"/>
</dbReference>
<dbReference type="RefSeq" id="XP_034013802.1">
    <property type="nucleotide sequence ID" value="XM_034153989.1"/>
</dbReference>
<dbReference type="SUPFAM" id="SSF63411">
    <property type="entry name" value="LuxS/MPP-like metallohydrolase"/>
    <property type="match status" value="2"/>
</dbReference>
<feature type="domain" description="Peptidase M16 C-terminal" evidence="10">
    <location>
        <begin position="189"/>
        <end position="383"/>
    </location>
</feature>
<comment type="similarity">
    <text evidence="3">Belongs to the peptidase M16 family.</text>
</comment>
<keyword evidence="4" id="KW-0809">Transit peptide</keyword>
<dbReference type="Pfam" id="PF05193">
    <property type="entry name" value="Peptidase_M16_C"/>
    <property type="match status" value="1"/>
</dbReference>
<sequence>MLRSTSTRTGSRVLRRALATQASPVEISKLSNGVTVVTDPTPGHFTALGAYVNAGSRYEDPQRSGLSHIWDRLAWKSTTKTSGKQMLENLSKLGGNFMCSAQRESMFYQASVFNHDADKMFAAIAQTVRDPLVTDEELVETLQTVDYEGGELAAKHETLLPEVLHAAAYHENTLGLPLYCPHERIPEIGRAEVMAYHQKFYQPYNITVAMVGIDHADAVKLAESQFGDWKATAEHFASPEINYTGGEIALPFQPPLYANLPELVHMQIGFETGGLLDEDLYALATLQKLLGGGSSFSAGGPGKGMFSRLYTRVLNQYGFVENCQAFNHSYIGSGLFGITLSCSPNAAHIMSQIICFELAALLEKDAKKGALNQREVSRAKNQLKSSLLMSFESRLARLEDMGRQVQCHGKVTPVDEMIEKIEQLTIADLQRVAEKVLTGKVVTNHTSSGIPAVAMQGNRGEFGDVEFILQHFGLGQRSGPVLTQPRDFTQPEPAKRSWFR</sequence>
<dbReference type="PANTHER" id="PTHR11851">
    <property type="entry name" value="METALLOPROTEASE"/>
    <property type="match status" value="1"/>
</dbReference>
<dbReference type="GO" id="GO:0005759">
    <property type="term" value="C:mitochondrial matrix"/>
    <property type="evidence" value="ECO:0007669"/>
    <property type="project" value="UniProtKB-SubCell"/>
</dbReference>
<evidence type="ECO:0000313" key="12">
    <source>
        <dbReference type="Proteomes" id="UP000449547"/>
    </source>
</evidence>
<dbReference type="GO" id="GO:0046872">
    <property type="term" value="F:metal ion binding"/>
    <property type="evidence" value="ECO:0007669"/>
    <property type="project" value="InterPro"/>
</dbReference>
<keyword evidence="5" id="KW-0496">Mitochondrion</keyword>
<name>A0A642UUN3_DIURU</name>
<evidence type="ECO:0000259" key="9">
    <source>
        <dbReference type="Pfam" id="PF00675"/>
    </source>
</evidence>
<dbReference type="InterPro" id="IPR011249">
    <property type="entry name" value="Metalloenz_LuxS/M16"/>
</dbReference>
<evidence type="ECO:0000256" key="7">
    <source>
        <dbReference type="ARBA" id="ARBA00032315"/>
    </source>
</evidence>
<proteinExistence type="inferred from homology"/>
<dbReference type="Proteomes" id="UP000449547">
    <property type="component" value="Unassembled WGS sequence"/>
</dbReference>
<feature type="region of interest" description="Disordered" evidence="8">
    <location>
        <begin position="478"/>
        <end position="500"/>
    </location>
</feature>
<evidence type="ECO:0000313" key="11">
    <source>
        <dbReference type="EMBL" id="KAA8905642.1"/>
    </source>
</evidence>
<dbReference type="InterPro" id="IPR050361">
    <property type="entry name" value="MPP/UQCRC_Complex"/>
</dbReference>
<organism evidence="11 12">
    <name type="scientific">Diutina rugosa</name>
    <name type="common">Yeast</name>
    <name type="synonym">Candida rugosa</name>
    <dbReference type="NCBI Taxonomy" id="5481"/>
    <lineage>
        <taxon>Eukaryota</taxon>
        <taxon>Fungi</taxon>
        <taxon>Dikarya</taxon>
        <taxon>Ascomycota</taxon>
        <taxon>Saccharomycotina</taxon>
        <taxon>Pichiomycetes</taxon>
        <taxon>Debaryomycetaceae</taxon>
        <taxon>Diutina</taxon>
    </lineage>
</organism>
<dbReference type="InterPro" id="IPR011765">
    <property type="entry name" value="Pept_M16_N"/>
</dbReference>
<reference evidence="11 12" key="1">
    <citation type="submission" date="2019-07" db="EMBL/GenBank/DDBJ databases">
        <title>Genome assembly of two rare yeast pathogens: Diutina rugosa and Trichomonascus ciferrii.</title>
        <authorList>
            <person name="Mixao V."/>
            <person name="Saus E."/>
            <person name="Hansen A."/>
            <person name="Lass-Flor C."/>
            <person name="Gabaldon T."/>
        </authorList>
    </citation>
    <scope>NUCLEOTIDE SEQUENCE [LARGE SCALE GENOMIC DNA]</scope>
    <source>
        <strain evidence="11 12">CBS 613</strain>
    </source>
</reference>
<evidence type="ECO:0000256" key="1">
    <source>
        <dbReference type="ARBA" id="ARBA00002123"/>
    </source>
</evidence>
<dbReference type="VEuPathDB" id="FungiDB:DIURU_001445"/>
<dbReference type="EMBL" id="SWFT01000044">
    <property type="protein sequence ID" value="KAA8905642.1"/>
    <property type="molecule type" value="Genomic_DNA"/>
</dbReference>
<evidence type="ECO:0000256" key="8">
    <source>
        <dbReference type="SAM" id="MobiDB-lite"/>
    </source>
</evidence>
<dbReference type="OrthoDB" id="277191at2759"/>
<dbReference type="Pfam" id="PF00675">
    <property type="entry name" value="Peptidase_M16"/>
    <property type="match status" value="1"/>
</dbReference>
<evidence type="ECO:0000256" key="4">
    <source>
        <dbReference type="ARBA" id="ARBA00022946"/>
    </source>
</evidence>
<dbReference type="OMA" id="LKYHHSP"/>
<gene>
    <name evidence="11" type="ORF">DIURU_001445</name>
</gene>